<dbReference type="AlphaFoldDB" id="D3DJX1"/>
<keyword evidence="8 11" id="KW-1133">Transmembrane helix</keyword>
<dbReference type="Pfam" id="PF03544">
    <property type="entry name" value="TonB_C"/>
    <property type="match status" value="1"/>
</dbReference>
<dbReference type="PRINTS" id="PR01374">
    <property type="entry name" value="TONBPROTEIN"/>
</dbReference>
<feature type="compositionally biased region" description="Basic and acidic residues" evidence="10">
    <location>
        <begin position="93"/>
        <end position="105"/>
    </location>
</feature>
<evidence type="ECO:0000256" key="5">
    <source>
        <dbReference type="ARBA" id="ARBA00022519"/>
    </source>
</evidence>
<dbReference type="SUPFAM" id="SSF74653">
    <property type="entry name" value="TolA/TonB C-terminal domain"/>
    <property type="match status" value="1"/>
</dbReference>
<dbReference type="RefSeq" id="WP_012964303.1">
    <property type="nucleotide sequence ID" value="NC_013799.1"/>
</dbReference>
<name>D3DJX1_HYDTT</name>
<feature type="transmembrane region" description="Helical" evidence="11">
    <location>
        <begin position="7"/>
        <end position="26"/>
    </location>
</feature>
<keyword evidence="4" id="KW-1003">Cell membrane</keyword>
<dbReference type="InterPro" id="IPR003538">
    <property type="entry name" value="TonB"/>
</dbReference>
<dbReference type="STRING" id="608538.HTH_1676"/>
<organism evidence="13 14">
    <name type="scientific">Hydrogenobacter thermophilus (strain DSM 6534 / IAM 12695 / TK-6)</name>
    <dbReference type="NCBI Taxonomy" id="608538"/>
    <lineage>
        <taxon>Bacteria</taxon>
        <taxon>Pseudomonadati</taxon>
        <taxon>Aquificota</taxon>
        <taxon>Aquificia</taxon>
        <taxon>Aquificales</taxon>
        <taxon>Aquificaceae</taxon>
        <taxon>Hydrogenobacter</taxon>
    </lineage>
</organism>
<dbReference type="InterPro" id="IPR006260">
    <property type="entry name" value="TonB/TolA_C"/>
</dbReference>
<dbReference type="GO" id="GO:0030288">
    <property type="term" value="C:outer membrane-bounded periplasmic space"/>
    <property type="evidence" value="ECO:0007669"/>
    <property type="project" value="InterPro"/>
</dbReference>
<keyword evidence="14" id="KW-1185">Reference proteome</keyword>
<dbReference type="InterPro" id="IPR051045">
    <property type="entry name" value="TonB-dependent_transducer"/>
</dbReference>
<evidence type="ECO:0000259" key="12">
    <source>
        <dbReference type="PROSITE" id="PS52015"/>
    </source>
</evidence>
<proteinExistence type="inferred from homology"/>
<evidence type="ECO:0000256" key="4">
    <source>
        <dbReference type="ARBA" id="ARBA00022475"/>
    </source>
</evidence>
<evidence type="ECO:0000256" key="7">
    <source>
        <dbReference type="ARBA" id="ARBA00022927"/>
    </source>
</evidence>
<feature type="region of interest" description="Disordered" evidence="10">
    <location>
        <begin position="124"/>
        <end position="145"/>
    </location>
</feature>
<dbReference type="PANTHER" id="PTHR33446">
    <property type="entry name" value="PROTEIN TONB-RELATED"/>
    <property type="match status" value="1"/>
</dbReference>
<dbReference type="KEGG" id="hth:HTH_1676"/>
<evidence type="ECO:0000256" key="2">
    <source>
        <dbReference type="ARBA" id="ARBA00006555"/>
    </source>
</evidence>
<dbReference type="GO" id="GO:0015031">
    <property type="term" value="P:protein transport"/>
    <property type="evidence" value="ECO:0007669"/>
    <property type="project" value="UniProtKB-KW"/>
</dbReference>
<dbReference type="PROSITE" id="PS52015">
    <property type="entry name" value="TONB_CTD"/>
    <property type="match status" value="1"/>
</dbReference>
<evidence type="ECO:0000256" key="6">
    <source>
        <dbReference type="ARBA" id="ARBA00022692"/>
    </source>
</evidence>
<dbReference type="eggNOG" id="COG0810">
    <property type="taxonomic scope" value="Bacteria"/>
</dbReference>
<evidence type="ECO:0000256" key="11">
    <source>
        <dbReference type="SAM" id="Phobius"/>
    </source>
</evidence>
<evidence type="ECO:0000313" key="13">
    <source>
        <dbReference type="EMBL" id="BAI70123.1"/>
    </source>
</evidence>
<dbReference type="NCBIfam" id="TIGR01352">
    <property type="entry name" value="tonB_Cterm"/>
    <property type="match status" value="1"/>
</dbReference>
<evidence type="ECO:0000313" key="14">
    <source>
        <dbReference type="Proteomes" id="UP000002574"/>
    </source>
</evidence>
<dbReference type="GO" id="GO:0055085">
    <property type="term" value="P:transmembrane transport"/>
    <property type="evidence" value="ECO:0007669"/>
    <property type="project" value="InterPro"/>
</dbReference>
<dbReference type="GO" id="GO:0015891">
    <property type="term" value="P:siderophore transport"/>
    <property type="evidence" value="ECO:0007669"/>
    <property type="project" value="InterPro"/>
</dbReference>
<protein>
    <submittedName>
        <fullName evidence="13">TonB family protein</fullName>
    </submittedName>
</protein>
<dbReference type="InterPro" id="IPR037682">
    <property type="entry name" value="TonB_C"/>
</dbReference>
<evidence type="ECO:0000256" key="9">
    <source>
        <dbReference type="ARBA" id="ARBA00023136"/>
    </source>
</evidence>
<dbReference type="GO" id="GO:0031992">
    <property type="term" value="F:energy transducer activity"/>
    <property type="evidence" value="ECO:0007669"/>
    <property type="project" value="InterPro"/>
</dbReference>
<evidence type="ECO:0000256" key="3">
    <source>
        <dbReference type="ARBA" id="ARBA00022448"/>
    </source>
</evidence>
<comment type="subcellular location">
    <subcellularLocation>
        <location evidence="1">Cell inner membrane</location>
        <topology evidence="1">Single-pass membrane protein</topology>
        <orientation evidence="1">Periplasmic side</orientation>
    </subcellularLocation>
</comment>
<accession>D3DJX1</accession>
<dbReference type="KEGG" id="hte:Hydth_1661"/>
<dbReference type="Gene3D" id="3.30.1150.10">
    <property type="match status" value="1"/>
</dbReference>
<reference evidence="13 14" key="1">
    <citation type="journal article" date="2010" name="J. Bacteriol.">
        <title>Complete genome sequence of the thermophilic, obligately chemolithoautotrophic hydrogen-oxidizing bacterium Hydrogenobacter thermophilus TK-6.</title>
        <authorList>
            <person name="Arai H."/>
            <person name="Kanbe H."/>
            <person name="Ishii M."/>
            <person name="Igarashi Y."/>
        </authorList>
    </citation>
    <scope>NUCLEOTIDE SEQUENCE [LARGE SCALE GENOMIC DNA]</scope>
    <source>
        <strain evidence="14">DSM 6534 / IAM 12695 / TK-6 [Tokyo]</strain>
    </source>
</reference>
<comment type="similarity">
    <text evidence="2">Belongs to the TonB family.</text>
</comment>
<dbReference type="GO" id="GO:0098797">
    <property type="term" value="C:plasma membrane protein complex"/>
    <property type="evidence" value="ECO:0007669"/>
    <property type="project" value="TreeGrafter"/>
</dbReference>
<gene>
    <name evidence="13" type="primary">tonB2</name>
    <name evidence="13" type="ordered locus">HTH_1676</name>
</gene>
<feature type="domain" description="TonB C-terminal" evidence="12">
    <location>
        <begin position="161"/>
        <end position="248"/>
    </location>
</feature>
<evidence type="ECO:0000256" key="10">
    <source>
        <dbReference type="SAM" id="MobiDB-lite"/>
    </source>
</evidence>
<keyword evidence="3" id="KW-0813">Transport</keyword>
<sequence>MHLRLKAYFASFIIHAAILIAIFLLLKQPLHRVVEVDLTKLDIKKEEPKEIEKPKEIRKLKEIPKAERYTKKTALMPRRETKKQVESGTVKPKKTEEEMPSKEEVPNIPEGESLNEHIEAPAPVTPEERVPKAERGVQTNSTPSELTIKGQKALEEEFLKGNLEIISGIIKHNLTYPLLARKLGMEGKVIVSFLLTKDGRIKDIKVEESSGYKMLDENAINTLKRVENLMPKPPVNVRIKIPIIYRLE</sequence>
<keyword evidence="5" id="KW-0997">Cell inner membrane</keyword>
<evidence type="ECO:0000256" key="8">
    <source>
        <dbReference type="ARBA" id="ARBA00022989"/>
    </source>
</evidence>
<feature type="compositionally biased region" description="Basic and acidic residues" evidence="10">
    <location>
        <begin position="126"/>
        <end position="135"/>
    </location>
</feature>
<keyword evidence="9 11" id="KW-0472">Membrane</keyword>
<keyword evidence="6 11" id="KW-0812">Transmembrane</keyword>
<dbReference type="PANTHER" id="PTHR33446:SF2">
    <property type="entry name" value="PROTEIN TONB"/>
    <property type="match status" value="1"/>
</dbReference>
<keyword evidence="7" id="KW-0653">Protein transport</keyword>
<dbReference type="OrthoDB" id="15637at2"/>
<feature type="region of interest" description="Disordered" evidence="10">
    <location>
        <begin position="68"/>
        <end position="109"/>
    </location>
</feature>
<evidence type="ECO:0000256" key="1">
    <source>
        <dbReference type="ARBA" id="ARBA00004383"/>
    </source>
</evidence>
<dbReference type="EMBL" id="AP011112">
    <property type="protein sequence ID" value="BAI70123.1"/>
    <property type="molecule type" value="Genomic_DNA"/>
</dbReference>
<dbReference type="Proteomes" id="UP000002574">
    <property type="component" value="Chromosome"/>
</dbReference>